<evidence type="ECO:0000259" key="7">
    <source>
        <dbReference type="PROSITE" id="PS50865"/>
    </source>
</evidence>
<evidence type="ECO:0000256" key="4">
    <source>
        <dbReference type="PROSITE-ProRule" id="PRU00134"/>
    </source>
</evidence>
<dbReference type="InterPro" id="IPR050869">
    <property type="entry name" value="H3K4_H4K5_MeTrfase"/>
</dbReference>
<dbReference type="AlphaFoldDB" id="A0A8X6LGV9"/>
<keyword evidence="1" id="KW-0479">Metal-binding</keyword>
<keyword evidence="2 4" id="KW-0863">Zinc-finger</keyword>
<name>A0A8X6LGV9_TRICU</name>
<keyword evidence="5" id="KW-0175">Coiled coil</keyword>
<gene>
    <name evidence="8" type="primary">SMYD3</name>
    <name evidence="8" type="ORF">TNCT_552961</name>
</gene>
<dbReference type="SUPFAM" id="SSF82199">
    <property type="entry name" value="SET domain"/>
    <property type="match status" value="1"/>
</dbReference>
<dbReference type="GO" id="GO:0008170">
    <property type="term" value="F:N-methyltransferase activity"/>
    <property type="evidence" value="ECO:0007669"/>
    <property type="project" value="UniProtKB-ARBA"/>
</dbReference>
<keyword evidence="9" id="KW-1185">Reference proteome</keyword>
<dbReference type="GO" id="GO:0008757">
    <property type="term" value="F:S-adenosylmethionine-dependent methyltransferase activity"/>
    <property type="evidence" value="ECO:0007669"/>
    <property type="project" value="UniProtKB-ARBA"/>
</dbReference>
<accession>A0A8X6LGV9</accession>
<dbReference type="PANTHER" id="PTHR12197">
    <property type="entry name" value="HISTONE-LYSINE N-METHYLTRANSFERASE SMYD"/>
    <property type="match status" value="1"/>
</dbReference>
<dbReference type="Gene3D" id="1.25.40.970">
    <property type="match status" value="1"/>
</dbReference>
<feature type="domain" description="SET" evidence="6">
    <location>
        <begin position="43"/>
        <end position="224"/>
    </location>
</feature>
<organism evidence="8 9">
    <name type="scientific">Trichonephila clavata</name>
    <name type="common">Joro spider</name>
    <name type="synonym">Nephila clavata</name>
    <dbReference type="NCBI Taxonomy" id="2740835"/>
    <lineage>
        <taxon>Eukaryota</taxon>
        <taxon>Metazoa</taxon>
        <taxon>Ecdysozoa</taxon>
        <taxon>Arthropoda</taxon>
        <taxon>Chelicerata</taxon>
        <taxon>Arachnida</taxon>
        <taxon>Araneae</taxon>
        <taxon>Araneomorphae</taxon>
        <taxon>Entelegynae</taxon>
        <taxon>Araneoidea</taxon>
        <taxon>Nephilidae</taxon>
        <taxon>Trichonephila</taxon>
    </lineage>
</organism>
<feature type="domain" description="MYND-type" evidence="7">
    <location>
        <begin position="29"/>
        <end position="67"/>
    </location>
</feature>
<dbReference type="PROSITE" id="PS50280">
    <property type="entry name" value="SET"/>
    <property type="match status" value="1"/>
</dbReference>
<dbReference type="Gene3D" id="1.10.220.160">
    <property type="match status" value="1"/>
</dbReference>
<reference evidence="8" key="1">
    <citation type="submission" date="2020-07" db="EMBL/GenBank/DDBJ databases">
        <title>Multicomponent nature underlies the extraordinary mechanical properties of spider dragline silk.</title>
        <authorList>
            <person name="Kono N."/>
            <person name="Nakamura H."/>
            <person name="Mori M."/>
            <person name="Yoshida Y."/>
            <person name="Ohtoshi R."/>
            <person name="Malay A.D."/>
            <person name="Moran D.A.P."/>
            <person name="Tomita M."/>
            <person name="Numata K."/>
            <person name="Arakawa K."/>
        </authorList>
    </citation>
    <scope>NUCLEOTIDE SEQUENCE</scope>
</reference>
<comment type="caution">
    <text evidence="8">The sequence shown here is derived from an EMBL/GenBank/DDBJ whole genome shotgun (WGS) entry which is preliminary data.</text>
</comment>
<evidence type="ECO:0000256" key="3">
    <source>
        <dbReference type="ARBA" id="ARBA00022833"/>
    </source>
</evidence>
<dbReference type="PROSITE" id="PS50865">
    <property type="entry name" value="ZF_MYND_2"/>
    <property type="match status" value="1"/>
</dbReference>
<dbReference type="PROSITE" id="PS01360">
    <property type="entry name" value="ZF_MYND_1"/>
    <property type="match status" value="1"/>
</dbReference>
<dbReference type="InterPro" id="IPR001214">
    <property type="entry name" value="SET_dom"/>
</dbReference>
<evidence type="ECO:0000313" key="9">
    <source>
        <dbReference type="Proteomes" id="UP000887116"/>
    </source>
</evidence>
<dbReference type="InterPro" id="IPR046341">
    <property type="entry name" value="SET_dom_sf"/>
</dbReference>
<dbReference type="Proteomes" id="UP000887116">
    <property type="component" value="Unassembled WGS sequence"/>
</dbReference>
<evidence type="ECO:0000256" key="2">
    <source>
        <dbReference type="ARBA" id="ARBA00022771"/>
    </source>
</evidence>
<dbReference type="GO" id="GO:0008276">
    <property type="term" value="F:protein methyltransferase activity"/>
    <property type="evidence" value="ECO:0007669"/>
    <property type="project" value="UniProtKB-ARBA"/>
</dbReference>
<sequence>MTGYQRGELIVCSKPYAYALGTEYRGLRCDHCFKKCNDLKRCSQCSFVYFCDKNCQTRGWGLHKLECKYIMNAKQKPLASTRLISLVLLKVKKYGLDNPFEEVLGRKMSFGTLMSHSKNIIKDKKSYQLMLILMREISNYIGPANVPDPEEFAEAYGRMRVNGFSITDDNDSEVVGCGVYLGAAVFDHSCEPNAEVVFDGVNLYVRAKQDIPQRDINQVFVSYINQLQLTHSRQSALKELYYFRCQCIRCTTSLYDDKMLEVLIDGKEAEEQLKNIKEKLQNVKEQLKKLEKMVDQHASLSSIEEKCRKEIEIQDQILGKKNIYWIQTLVIAFNVCIKLKKWIDAISFGNLLTEPYRFYYGPYSRHLGIHLFKIGKIQLYYGSPTDAKDALKQAENIMKVTHGEQHFLYQDLVKLLAEIQK</sequence>
<evidence type="ECO:0000256" key="1">
    <source>
        <dbReference type="ARBA" id="ARBA00022723"/>
    </source>
</evidence>
<evidence type="ECO:0000259" key="6">
    <source>
        <dbReference type="PROSITE" id="PS50280"/>
    </source>
</evidence>
<keyword evidence="3" id="KW-0862">Zinc</keyword>
<dbReference type="GO" id="GO:0008270">
    <property type="term" value="F:zinc ion binding"/>
    <property type="evidence" value="ECO:0007669"/>
    <property type="project" value="UniProtKB-KW"/>
</dbReference>
<dbReference type="PANTHER" id="PTHR12197:SF251">
    <property type="entry name" value="EG:BACR7C10.4 PROTEIN"/>
    <property type="match status" value="1"/>
</dbReference>
<dbReference type="OrthoDB" id="265717at2759"/>
<evidence type="ECO:0000256" key="5">
    <source>
        <dbReference type="SAM" id="Coils"/>
    </source>
</evidence>
<dbReference type="Gene3D" id="6.10.140.2220">
    <property type="match status" value="1"/>
</dbReference>
<dbReference type="Pfam" id="PF01753">
    <property type="entry name" value="zf-MYND"/>
    <property type="match status" value="1"/>
</dbReference>
<proteinExistence type="predicted"/>
<dbReference type="InterPro" id="IPR002893">
    <property type="entry name" value="Znf_MYND"/>
</dbReference>
<dbReference type="EMBL" id="BMAO01016347">
    <property type="protein sequence ID" value="GFR07902.1"/>
    <property type="molecule type" value="Genomic_DNA"/>
</dbReference>
<dbReference type="Gene3D" id="2.170.270.10">
    <property type="entry name" value="SET domain"/>
    <property type="match status" value="1"/>
</dbReference>
<evidence type="ECO:0000313" key="8">
    <source>
        <dbReference type="EMBL" id="GFR07902.1"/>
    </source>
</evidence>
<dbReference type="GO" id="GO:0005634">
    <property type="term" value="C:nucleus"/>
    <property type="evidence" value="ECO:0007669"/>
    <property type="project" value="TreeGrafter"/>
</dbReference>
<protein>
    <submittedName>
        <fullName evidence="8">Histone-lysine N-methyltransferase SMYD3</fullName>
    </submittedName>
</protein>
<dbReference type="Gene3D" id="1.25.40.10">
    <property type="entry name" value="Tetratricopeptide repeat domain"/>
    <property type="match status" value="1"/>
</dbReference>
<dbReference type="InterPro" id="IPR011990">
    <property type="entry name" value="TPR-like_helical_dom_sf"/>
</dbReference>
<feature type="coiled-coil region" evidence="5">
    <location>
        <begin position="259"/>
        <end position="300"/>
    </location>
</feature>